<dbReference type="GO" id="GO:0006228">
    <property type="term" value="P:UTP biosynthetic process"/>
    <property type="evidence" value="ECO:0007669"/>
    <property type="project" value="TreeGrafter"/>
</dbReference>
<dbReference type="STRING" id="5364.A0A5C3N1F8"/>
<name>A0A5C3N1F8_9AGAM</name>
<dbReference type="GO" id="GO:0005829">
    <property type="term" value="C:cytosol"/>
    <property type="evidence" value="ECO:0007669"/>
    <property type="project" value="TreeGrafter"/>
</dbReference>
<accession>A0A5C3N1F8</accession>
<evidence type="ECO:0000256" key="3">
    <source>
        <dbReference type="ARBA" id="ARBA00022840"/>
    </source>
</evidence>
<dbReference type="Gene3D" id="3.30.1490.20">
    <property type="entry name" value="ATP-grasp fold, A domain"/>
    <property type="match status" value="1"/>
</dbReference>
<dbReference type="SUPFAM" id="SSF56059">
    <property type="entry name" value="Glutathione synthetase ATP-binding domain-like"/>
    <property type="match status" value="1"/>
</dbReference>
<evidence type="ECO:0000256" key="2">
    <source>
        <dbReference type="ARBA" id="ARBA00022741"/>
    </source>
</evidence>
<dbReference type="GO" id="GO:0019240">
    <property type="term" value="P:citrulline biosynthetic process"/>
    <property type="evidence" value="ECO:0007669"/>
    <property type="project" value="TreeGrafter"/>
</dbReference>
<keyword evidence="2" id="KW-0547">Nucleotide-binding</keyword>
<sequence>MVESRYRFSRLLSEIRVDQPSWKELTTIEEAAFCATVGYAALVRPSCVLSKAAMSFHARRLAKLLDPVDGGVPRAPCGYHKTHQRCQGGRNGCHHQGPHDGHALHIGTRRERWCLFRRCNAHSSATRSGSLDCSSDRRGCCKDR</sequence>
<reference evidence="4 5" key="1">
    <citation type="journal article" date="2019" name="Nat. Ecol. Evol.">
        <title>Megaphylogeny resolves global patterns of mushroom evolution.</title>
        <authorList>
            <person name="Varga T."/>
            <person name="Krizsan K."/>
            <person name="Foldi C."/>
            <person name="Dima B."/>
            <person name="Sanchez-Garcia M."/>
            <person name="Sanchez-Ramirez S."/>
            <person name="Szollosi G.J."/>
            <person name="Szarkandi J.G."/>
            <person name="Papp V."/>
            <person name="Albert L."/>
            <person name="Andreopoulos W."/>
            <person name="Angelini C."/>
            <person name="Antonin V."/>
            <person name="Barry K.W."/>
            <person name="Bougher N.L."/>
            <person name="Buchanan P."/>
            <person name="Buyck B."/>
            <person name="Bense V."/>
            <person name="Catcheside P."/>
            <person name="Chovatia M."/>
            <person name="Cooper J."/>
            <person name="Damon W."/>
            <person name="Desjardin D."/>
            <person name="Finy P."/>
            <person name="Geml J."/>
            <person name="Haridas S."/>
            <person name="Hughes K."/>
            <person name="Justo A."/>
            <person name="Karasinski D."/>
            <person name="Kautmanova I."/>
            <person name="Kiss B."/>
            <person name="Kocsube S."/>
            <person name="Kotiranta H."/>
            <person name="LaButti K.M."/>
            <person name="Lechner B.E."/>
            <person name="Liimatainen K."/>
            <person name="Lipzen A."/>
            <person name="Lukacs Z."/>
            <person name="Mihaltcheva S."/>
            <person name="Morgado L.N."/>
            <person name="Niskanen T."/>
            <person name="Noordeloos M.E."/>
            <person name="Ohm R.A."/>
            <person name="Ortiz-Santana B."/>
            <person name="Ovrebo C."/>
            <person name="Racz N."/>
            <person name="Riley R."/>
            <person name="Savchenko A."/>
            <person name="Shiryaev A."/>
            <person name="Soop K."/>
            <person name="Spirin V."/>
            <person name="Szebenyi C."/>
            <person name="Tomsovsky M."/>
            <person name="Tulloss R.E."/>
            <person name="Uehling J."/>
            <person name="Grigoriev I.V."/>
            <person name="Vagvolgyi C."/>
            <person name="Papp T."/>
            <person name="Martin F.M."/>
            <person name="Miettinen O."/>
            <person name="Hibbett D.S."/>
            <person name="Nagy L.G."/>
        </authorList>
    </citation>
    <scope>NUCLEOTIDE SEQUENCE [LARGE SCALE GENOMIC DNA]</scope>
    <source>
        <strain evidence="4 5">OMC1185</strain>
    </source>
</reference>
<dbReference type="Gene3D" id="3.30.470.20">
    <property type="entry name" value="ATP-grasp fold, B domain"/>
    <property type="match status" value="1"/>
</dbReference>
<organism evidence="4 5">
    <name type="scientific">Heliocybe sulcata</name>
    <dbReference type="NCBI Taxonomy" id="5364"/>
    <lineage>
        <taxon>Eukaryota</taxon>
        <taxon>Fungi</taxon>
        <taxon>Dikarya</taxon>
        <taxon>Basidiomycota</taxon>
        <taxon>Agaricomycotina</taxon>
        <taxon>Agaricomycetes</taxon>
        <taxon>Gloeophyllales</taxon>
        <taxon>Gloeophyllaceae</taxon>
        <taxon>Heliocybe</taxon>
    </lineage>
</organism>
<evidence type="ECO:0000256" key="1">
    <source>
        <dbReference type="ARBA" id="ARBA00022598"/>
    </source>
</evidence>
<dbReference type="EMBL" id="ML213511">
    <property type="protein sequence ID" value="TFK51464.1"/>
    <property type="molecule type" value="Genomic_DNA"/>
</dbReference>
<keyword evidence="3" id="KW-0067">ATP-binding</keyword>
<dbReference type="GO" id="GO:0004088">
    <property type="term" value="F:carbamoyl-phosphate synthase (glutamine-hydrolyzing) activity"/>
    <property type="evidence" value="ECO:0007669"/>
    <property type="project" value="TreeGrafter"/>
</dbReference>
<dbReference type="GO" id="GO:0005524">
    <property type="term" value="F:ATP binding"/>
    <property type="evidence" value="ECO:0007669"/>
    <property type="project" value="UniProtKB-KW"/>
</dbReference>
<keyword evidence="1" id="KW-0436">Ligase</keyword>
<dbReference type="GO" id="GO:0004070">
    <property type="term" value="F:aspartate carbamoyltransferase activity"/>
    <property type="evidence" value="ECO:0007669"/>
    <property type="project" value="TreeGrafter"/>
</dbReference>
<dbReference type="Proteomes" id="UP000305948">
    <property type="component" value="Unassembled WGS sequence"/>
</dbReference>
<dbReference type="InterPro" id="IPR013815">
    <property type="entry name" value="ATP_grasp_subdomain_1"/>
</dbReference>
<gene>
    <name evidence="4" type="ORF">OE88DRAFT_1801026</name>
</gene>
<dbReference type="OrthoDB" id="2671538at2759"/>
<protein>
    <submittedName>
        <fullName evidence="4">Uncharacterized protein</fullName>
    </submittedName>
</protein>
<dbReference type="GO" id="GO:0006541">
    <property type="term" value="P:glutamine metabolic process"/>
    <property type="evidence" value="ECO:0007669"/>
    <property type="project" value="TreeGrafter"/>
</dbReference>
<keyword evidence="5" id="KW-1185">Reference proteome</keyword>
<evidence type="ECO:0000313" key="5">
    <source>
        <dbReference type="Proteomes" id="UP000305948"/>
    </source>
</evidence>
<dbReference type="PANTHER" id="PTHR11405">
    <property type="entry name" value="CARBAMOYLTRANSFERASE FAMILY MEMBER"/>
    <property type="match status" value="1"/>
</dbReference>
<dbReference type="PANTHER" id="PTHR11405:SF5">
    <property type="entry name" value="CAD PROTEIN"/>
    <property type="match status" value="1"/>
</dbReference>
<dbReference type="AlphaFoldDB" id="A0A5C3N1F8"/>
<dbReference type="GO" id="GO:0004151">
    <property type="term" value="F:dihydroorotase activity"/>
    <property type="evidence" value="ECO:0007669"/>
    <property type="project" value="TreeGrafter"/>
</dbReference>
<dbReference type="GO" id="GO:0006207">
    <property type="term" value="P:'de novo' pyrimidine nucleobase biosynthetic process"/>
    <property type="evidence" value="ECO:0007669"/>
    <property type="project" value="TreeGrafter"/>
</dbReference>
<evidence type="ECO:0000313" key="4">
    <source>
        <dbReference type="EMBL" id="TFK51464.1"/>
    </source>
</evidence>
<proteinExistence type="predicted"/>